<evidence type="ECO:0000313" key="2">
    <source>
        <dbReference type="Proteomes" id="UP000305751"/>
    </source>
</evidence>
<comment type="caution">
    <text evidence="1">The sequence shown here is derived from an EMBL/GenBank/DDBJ whole genome shotgun (WGS) entry which is preliminary data.</text>
</comment>
<protein>
    <submittedName>
        <fullName evidence="1">ATP-binding protein</fullName>
    </submittedName>
</protein>
<dbReference type="EMBL" id="SRZA01000122">
    <property type="protein sequence ID" value="TGX96417.1"/>
    <property type="molecule type" value="Genomic_DNA"/>
</dbReference>
<organism evidence="1 2">
    <name type="scientific">Bacteroides acidifaciens</name>
    <dbReference type="NCBI Taxonomy" id="85831"/>
    <lineage>
        <taxon>Bacteria</taxon>
        <taxon>Pseudomonadati</taxon>
        <taxon>Bacteroidota</taxon>
        <taxon>Bacteroidia</taxon>
        <taxon>Bacteroidales</taxon>
        <taxon>Bacteroidaceae</taxon>
        <taxon>Bacteroides</taxon>
    </lineage>
</organism>
<dbReference type="SUPFAM" id="SSF55874">
    <property type="entry name" value="ATPase domain of HSP90 chaperone/DNA topoisomerase II/histidine kinase"/>
    <property type="match status" value="1"/>
</dbReference>
<dbReference type="Proteomes" id="UP000305751">
    <property type="component" value="Unassembled WGS sequence"/>
</dbReference>
<dbReference type="AlphaFoldDB" id="A0A4S2A7E8"/>
<sequence length="710" mass="82435">MYKELVNGTFVPQDISYPTLMKKHVKKHSSYFQPIFEAISNSLEATSGKDDVITIRINKAKTLNQEQYSFLSVDIIDTGIGFNDDNFGRLRRLYDESKGQNNFGTGRVQYLHFFNNTDIYSVFEEEGLKYKRRIVLSKNFYATQKSVIWSSEKEVVDIATPIGTMVSFYYPLNDEDQEKYNELTTIELRDRILIHYLSRFCLNRDNLQQIKLECYINSIHNKDSDQIITGKDIPQPDYTDSVQVNYSKISVDGNTIIKTPNTEEFIINSYSLPCSIQKRNEVKLTSKNETVEVSGIDFSLIKDSPKINNSYLLFLISSSYLTQQDSDLRGQLAIYSRKDFLKKRNLFSGEEQILTDDIEEKVTSSITTHYKSISKVKESFEAQIDELAEMFSLDRTVLNEVGYKAGDSDQSILKKVYEYNADISAKHDAGIKSVMDSLKELTPSSKDFKKKLNEKVKKVSELVPQINRTELVRYISKRKIILDLMQKTLDKQLDCQQKNSKGKKINHESFLHNILFSQHSDNPLDSNLWMINDDFIHYKGISESELRNIKVGSELFFREDLTKEELEELTAYNRDKLGNRPDILLFPKEHKCIIIELKSMDADVSKFVSQVSQYAGLIRQYAKERFEITTFYAYLIGESFTLSEVKRANPFFKKAYYFDYLFCPNYPVDGGENRRDGEMYIEVIKYSTLLERAVVTIQREQRIRRISPSV</sequence>
<name>A0A4S2A7E8_9BACE</name>
<accession>A0A4S2A7E8</accession>
<evidence type="ECO:0000313" key="1">
    <source>
        <dbReference type="EMBL" id="TGX96417.1"/>
    </source>
</evidence>
<gene>
    <name evidence="1" type="ORF">E5356_19780</name>
</gene>
<keyword evidence="2" id="KW-1185">Reference proteome</keyword>
<dbReference type="Gene3D" id="3.30.565.10">
    <property type="entry name" value="Histidine kinase-like ATPase, C-terminal domain"/>
    <property type="match status" value="1"/>
</dbReference>
<dbReference type="InterPro" id="IPR036890">
    <property type="entry name" value="HATPase_C_sf"/>
</dbReference>
<keyword evidence="1" id="KW-0547">Nucleotide-binding</keyword>
<proteinExistence type="predicted"/>
<dbReference type="RefSeq" id="WP_136015133.1">
    <property type="nucleotide sequence ID" value="NZ_CAKOCY010000140.1"/>
</dbReference>
<dbReference type="GO" id="GO:0005524">
    <property type="term" value="F:ATP binding"/>
    <property type="evidence" value="ECO:0007669"/>
    <property type="project" value="UniProtKB-KW"/>
</dbReference>
<reference evidence="1 2" key="1">
    <citation type="submission" date="2019-04" db="EMBL/GenBank/DDBJ databases">
        <title>Microbes associate with the intestines of laboratory mice.</title>
        <authorList>
            <person name="Navarre W."/>
            <person name="Wong E."/>
            <person name="Huang K."/>
            <person name="Tropini C."/>
            <person name="Ng K."/>
            <person name="Yu B."/>
        </authorList>
    </citation>
    <scope>NUCLEOTIDE SEQUENCE [LARGE SCALE GENOMIC DNA]</scope>
    <source>
        <strain evidence="1 2">NM70_E10</strain>
    </source>
</reference>
<keyword evidence="1" id="KW-0067">ATP-binding</keyword>